<evidence type="ECO:0000313" key="3">
    <source>
        <dbReference type="EMBL" id="SDY91298.1"/>
    </source>
</evidence>
<proteinExistence type="predicted"/>
<feature type="domain" description="DUF4097" evidence="2">
    <location>
        <begin position="40"/>
        <end position="218"/>
    </location>
</feature>
<sequence>MKQHIKSSFIVLLMVILSASNEFAAQAQVLVDVKKTFSGIERIEVSGGSLEVEYIGSSAGSEILVNAFLESNNPSQDIIFVTLGDVLKISYQQTGNSRSMGNIRTKGHIKISGPEAMVLNFQNGSGKIKVENINSPQTNLTVGSGMIQASKIRGDLQAKSGSGSIKLNSITGDVKCTLGSGSADINEVKGDLHYSSGSGRITAKNIEGLTAISLTSGSASLVNIGELGELKISSGSIRAENAGLGSKTHLSGSSGSFRIQTPSNLKDFNYSLKASSGSLRVGTIRTGRNLDINNQSKDFIKGTISSGSISIDN</sequence>
<evidence type="ECO:0000259" key="2">
    <source>
        <dbReference type="Pfam" id="PF13349"/>
    </source>
</evidence>
<dbReference type="RefSeq" id="WP_019597336.1">
    <property type="nucleotide sequence ID" value="NZ_FNQC01000003.1"/>
</dbReference>
<reference evidence="3 4" key="1">
    <citation type="submission" date="2016-10" db="EMBL/GenBank/DDBJ databases">
        <authorList>
            <person name="Varghese N."/>
            <person name="Submissions S."/>
        </authorList>
    </citation>
    <scope>NUCLEOTIDE SEQUENCE [LARGE SCALE GENOMIC DNA]</scope>
    <source>
        <strain evidence="3 4">DSM 17997</strain>
    </source>
</reference>
<keyword evidence="4" id="KW-1185">Reference proteome</keyword>
<feature type="chain" id="PRO_5046724790" evidence="1">
    <location>
        <begin position="25"/>
        <end position="313"/>
    </location>
</feature>
<keyword evidence="1" id="KW-0732">Signal</keyword>
<dbReference type="EMBL" id="FNQC01000003">
    <property type="protein sequence ID" value="SDY91298.1"/>
    <property type="molecule type" value="Genomic_DNA"/>
</dbReference>
<feature type="signal peptide" evidence="1">
    <location>
        <begin position="1"/>
        <end position="24"/>
    </location>
</feature>
<dbReference type="Pfam" id="PF13349">
    <property type="entry name" value="DUF4097"/>
    <property type="match status" value="1"/>
</dbReference>
<evidence type="ECO:0000313" key="4">
    <source>
        <dbReference type="Proteomes" id="UP000199663"/>
    </source>
</evidence>
<name>A0A1H3NR78_9BACT</name>
<protein>
    <submittedName>
        <fullName evidence="3">Adhesin</fullName>
    </submittedName>
</protein>
<dbReference type="Proteomes" id="UP000199663">
    <property type="component" value="Unassembled WGS sequence"/>
</dbReference>
<accession>A0A1H3NR78</accession>
<comment type="caution">
    <text evidence="3">The sequence shown here is derived from an EMBL/GenBank/DDBJ whole genome shotgun (WGS) entry which is preliminary data.</text>
</comment>
<dbReference type="InterPro" id="IPR025164">
    <property type="entry name" value="Toastrack_DUF4097"/>
</dbReference>
<organism evidence="3 4">
    <name type="scientific">Rhodonellum ikkaensis</name>
    <dbReference type="NCBI Taxonomy" id="336829"/>
    <lineage>
        <taxon>Bacteria</taxon>
        <taxon>Pseudomonadati</taxon>
        <taxon>Bacteroidota</taxon>
        <taxon>Cytophagia</taxon>
        <taxon>Cytophagales</taxon>
        <taxon>Cytophagaceae</taxon>
        <taxon>Rhodonellum</taxon>
    </lineage>
</organism>
<evidence type="ECO:0000256" key="1">
    <source>
        <dbReference type="SAM" id="SignalP"/>
    </source>
</evidence>
<gene>
    <name evidence="3" type="ORF">SAMN05444412_103375</name>
</gene>